<gene>
    <name evidence="2" type="ORF">GMARGA_LOCUS4045</name>
</gene>
<feature type="compositionally biased region" description="Polar residues" evidence="1">
    <location>
        <begin position="23"/>
        <end position="32"/>
    </location>
</feature>
<keyword evidence="3" id="KW-1185">Reference proteome</keyword>
<feature type="region of interest" description="Disordered" evidence="1">
    <location>
        <begin position="23"/>
        <end position="69"/>
    </location>
</feature>
<evidence type="ECO:0000313" key="3">
    <source>
        <dbReference type="Proteomes" id="UP000789901"/>
    </source>
</evidence>
<comment type="caution">
    <text evidence="2">The sequence shown here is derived from an EMBL/GenBank/DDBJ whole genome shotgun (WGS) entry which is preliminary data.</text>
</comment>
<accession>A0ABM8W6S0</accession>
<evidence type="ECO:0000313" key="2">
    <source>
        <dbReference type="EMBL" id="CAG8540260.1"/>
    </source>
</evidence>
<evidence type="ECO:0000256" key="1">
    <source>
        <dbReference type="SAM" id="MobiDB-lite"/>
    </source>
</evidence>
<sequence>MINYIDVDDQYLSKDLGFSNDTNTSLKSNSIGDNKERIDAKTDSDIHSSSQENRNSQKDSPSKSSNNDQSVDEFVSKIDLNLLYMIDNIYMPVYVKGFRRTKPVNKFFQFKSVVANSIKLWTMLSEEQKKFFKKLYENTLKFHNDESILNTFIYPSWSPPPSPPYNPLICDFDDFDDFDWSWLWSFFDKINDEKLK</sequence>
<reference evidence="2 3" key="1">
    <citation type="submission" date="2021-06" db="EMBL/GenBank/DDBJ databases">
        <authorList>
            <person name="Kallberg Y."/>
            <person name="Tangrot J."/>
            <person name="Rosling A."/>
        </authorList>
    </citation>
    <scope>NUCLEOTIDE SEQUENCE [LARGE SCALE GENOMIC DNA]</scope>
    <source>
        <strain evidence="2 3">120-4 pot B 10/14</strain>
    </source>
</reference>
<name>A0ABM8W6S0_GIGMA</name>
<proteinExistence type="predicted"/>
<dbReference type="EMBL" id="CAJVQB010001548">
    <property type="protein sequence ID" value="CAG8540260.1"/>
    <property type="molecule type" value="Genomic_DNA"/>
</dbReference>
<feature type="compositionally biased region" description="Basic and acidic residues" evidence="1">
    <location>
        <begin position="33"/>
        <end position="46"/>
    </location>
</feature>
<organism evidence="2 3">
    <name type="scientific">Gigaspora margarita</name>
    <dbReference type="NCBI Taxonomy" id="4874"/>
    <lineage>
        <taxon>Eukaryota</taxon>
        <taxon>Fungi</taxon>
        <taxon>Fungi incertae sedis</taxon>
        <taxon>Mucoromycota</taxon>
        <taxon>Glomeromycotina</taxon>
        <taxon>Glomeromycetes</taxon>
        <taxon>Diversisporales</taxon>
        <taxon>Gigasporaceae</taxon>
        <taxon>Gigaspora</taxon>
    </lineage>
</organism>
<dbReference type="Proteomes" id="UP000789901">
    <property type="component" value="Unassembled WGS sequence"/>
</dbReference>
<protein>
    <submittedName>
        <fullName evidence="2">12491_t:CDS:1</fullName>
    </submittedName>
</protein>